<evidence type="ECO:0000256" key="1">
    <source>
        <dbReference type="SAM" id="SignalP"/>
    </source>
</evidence>
<keyword evidence="3" id="KW-1185">Reference proteome</keyword>
<sequence length="78" mass="8070">MQRMLKVIIVLGIGMLMGACAAQANPAPTAVPTPTLPAAVYTPQSSVDYCVSCHTDKNALIQTAKPEEKAPSESEGVG</sequence>
<proteinExistence type="predicted"/>
<evidence type="ECO:0000313" key="2">
    <source>
        <dbReference type="EMBL" id="MDT8897811.1"/>
    </source>
</evidence>
<organism evidence="2 3">
    <name type="scientific">Thermanaerothrix solaris</name>
    <dbReference type="NCBI Taxonomy" id="3058434"/>
    <lineage>
        <taxon>Bacteria</taxon>
        <taxon>Bacillati</taxon>
        <taxon>Chloroflexota</taxon>
        <taxon>Anaerolineae</taxon>
        <taxon>Anaerolineales</taxon>
        <taxon>Anaerolineaceae</taxon>
        <taxon>Thermanaerothrix</taxon>
    </lineage>
</organism>
<keyword evidence="1" id="KW-0732">Signal</keyword>
<comment type="caution">
    <text evidence="2">The sequence shown here is derived from an EMBL/GenBank/DDBJ whole genome shotgun (WGS) entry which is preliminary data.</text>
</comment>
<feature type="signal peptide" evidence="1">
    <location>
        <begin position="1"/>
        <end position="24"/>
    </location>
</feature>
<gene>
    <name evidence="2" type="ORF">QYE77_05985</name>
</gene>
<dbReference type="Proteomes" id="UP001254165">
    <property type="component" value="Unassembled WGS sequence"/>
</dbReference>
<name>A0ABU3NLT4_9CHLR</name>
<dbReference type="PROSITE" id="PS51257">
    <property type="entry name" value="PROKAR_LIPOPROTEIN"/>
    <property type="match status" value="1"/>
</dbReference>
<protein>
    <submittedName>
        <fullName evidence="2">Uncharacterized protein</fullName>
    </submittedName>
</protein>
<feature type="chain" id="PRO_5045292269" evidence="1">
    <location>
        <begin position="25"/>
        <end position="78"/>
    </location>
</feature>
<dbReference type="EMBL" id="JAUHMF010000001">
    <property type="protein sequence ID" value="MDT8897811.1"/>
    <property type="molecule type" value="Genomic_DNA"/>
</dbReference>
<dbReference type="RefSeq" id="WP_315624466.1">
    <property type="nucleotide sequence ID" value="NZ_JAUHMF010000001.1"/>
</dbReference>
<evidence type="ECO:0000313" key="3">
    <source>
        <dbReference type="Proteomes" id="UP001254165"/>
    </source>
</evidence>
<accession>A0ABU3NLT4</accession>
<reference evidence="2 3" key="1">
    <citation type="submission" date="2023-07" db="EMBL/GenBank/DDBJ databases">
        <title>Novel species of Thermanaerothrix with wide hydrolytic capabilities.</title>
        <authorList>
            <person name="Zayulina K.S."/>
            <person name="Podosokorskaya O.A."/>
            <person name="Elcheninov A.G."/>
        </authorList>
    </citation>
    <scope>NUCLEOTIDE SEQUENCE [LARGE SCALE GENOMIC DNA]</scope>
    <source>
        <strain evidence="2 3">4228-RoL</strain>
    </source>
</reference>